<dbReference type="AlphaFoldDB" id="A0A0G1CEN1"/>
<dbReference type="Proteomes" id="UP000034543">
    <property type="component" value="Unassembled WGS sequence"/>
</dbReference>
<dbReference type="InterPro" id="IPR029063">
    <property type="entry name" value="SAM-dependent_MTases_sf"/>
</dbReference>
<dbReference type="GO" id="GO:0032259">
    <property type="term" value="P:methylation"/>
    <property type="evidence" value="ECO:0007669"/>
    <property type="project" value="UniProtKB-KW"/>
</dbReference>
<dbReference type="GO" id="GO:0008757">
    <property type="term" value="F:S-adenosylmethionine-dependent methyltransferase activity"/>
    <property type="evidence" value="ECO:0007669"/>
    <property type="project" value="InterPro"/>
</dbReference>
<proteinExistence type="predicted"/>
<evidence type="ECO:0000313" key="3">
    <source>
        <dbReference type="EMBL" id="KKS83879.1"/>
    </source>
</evidence>
<feature type="compositionally biased region" description="Polar residues" evidence="1">
    <location>
        <begin position="174"/>
        <end position="196"/>
    </location>
</feature>
<organism evidence="3 4">
    <name type="scientific">Candidatus Gottesmanbacteria bacterium GW2011_GWA1_43_11</name>
    <dbReference type="NCBI Taxonomy" id="1618436"/>
    <lineage>
        <taxon>Bacteria</taxon>
        <taxon>Candidatus Gottesmaniibacteriota</taxon>
    </lineage>
</organism>
<accession>A0A0G1CEN1</accession>
<feature type="domain" description="Methyltransferase type 11" evidence="2">
    <location>
        <begin position="8"/>
        <end position="97"/>
    </location>
</feature>
<evidence type="ECO:0000313" key="4">
    <source>
        <dbReference type="Proteomes" id="UP000034543"/>
    </source>
</evidence>
<evidence type="ECO:0000259" key="2">
    <source>
        <dbReference type="Pfam" id="PF08241"/>
    </source>
</evidence>
<dbReference type="InterPro" id="IPR013216">
    <property type="entry name" value="Methyltransf_11"/>
</dbReference>
<keyword evidence="3" id="KW-0830">Ubiquinone</keyword>
<dbReference type="Pfam" id="PF08241">
    <property type="entry name" value="Methyltransf_11"/>
    <property type="match status" value="1"/>
</dbReference>
<dbReference type="PANTHER" id="PTHR43861:SF1">
    <property type="entry name" value="TRANS-ACONITATE 2-METHYLTRANSFERASE"/>
    <property type="match status" value="1"/>
</dbReference>
<feature type="region of interest" description="Disordered" evidence="1">
    <location>
        <begin position="173"/>
        <end position="196"/>
    </location>
</feature>
<dbReference type="Gene3D" id="3.40.50.150">
    <property type="entry name" value="Vaccinia Virus protein VP39"/>
    <property type="match status" value="1"/>
</dbReference>
<protein>
    <submittedName>
        <fullName evidence="3">Methylase involved in ubiquinone/menaquinone biosynthesis</fullName>
    </submittedName>
</protein>
<name>A0A0G1CEN1_9BACT</name>
<keyword evidence="3" id="KW-0808">Transferase</keyword>
<evidence type="ECO:0000256" key="1">
    <source>
        <dbReference type="SAM" id="MobiDB-lite"/>
    </source>
</evidence>
<dbReference type="PANTHER" id="PTHR43861">
    <property type="entry name" value="TRANS-ACONITATE 2-METHYLTRANSFERASE-RELATED"/>
    <property type="match status" value="1"/>
</dbReference>
<dbReference type="EMBL" id="LCFB01000030">
    <property type="protein sequence ID" value="KKS83879.1"/>
    <property type="molecule type" value="Genomic_DNA"/>
</dbReference>
<gene>
    <name evidence="3" type="ORF">UV59_C0030G0007</name>
</gene>
<comment type="caution">
    <text evidence="3">The sequence shown here is derived from an EMBL/GenBank/DDBJ whole genome shotgun (WGS) entry which is preliminary data.</text>
</comment>
<sequence length="235" mass="26749">MRCERITIDVGCGKKNNLQYYGFDGAPTAALDINHAFLESRKDGVSTSYLQADGCSLPFKSSAADQVFAVHYLEHVESYDDALDELTRVTKEGGTLTIAVPHPNYEGVMARMDSDYHSPRMHRRVLDEKELRDGLESRNFEIVESAKRDSVQAIMTTAMFFLHRKLLHDRQMESHSGSLLKTEEQNPSGSGEVNSNSRLKSIVKSRWLRKLFKVFDRFYPFETYMTAVKKPTNPS</sequence>
<dbReference type="STRING" id="1618436.UV59_C0030G0007"/>
<reference evidence="3 4" key="1">
    <citation type="journal article" date="2015" name="Nature">
        <title>rRNA introns, odd ribosomes, and small enigmatic genomes across a large radiation of phyla.</title>
        <authorList>
            <person name="Brown C.T."/>
            <person name="Hug L.A."/>
            <person name="Thomas B.C."/>
            <person name="Sharon I."/>
            <person name="Castelle C.J."/>
            <person name="Singh A."/>
            <person name="Wilkins M.J."/>
            <person name="Williams K.H."/>
            <person name="Banfield J.F."/>
        </authorList>
    </citation>
    <scope>NUCLEOTIDE SEQUENCE [LARGE SCALE GENOMIC DNA]</scope>
</reference>
<dbReference type="SUPFAM" id="SSF53335">
    <property type="entry name" value="S-adenosyl-L-methionine-dependent methyltransferases"/>
    <property type="match status" value="1"/>
</dbReference>
<keyword evidence="3" id="KW-0489">Methyltransferase</keyword>